<evidence type="ECO:0000313" key="2">
    <source>
        <dbReference type="EMBL" id="EFO85507.1"/>
    </source>
</evidence>
<accession>E3N4G8</accession>
<reference evidence="2" key="1">
    <citation type="submission" date="2007-07" db="EMBL/GenBank/DDBJ databases">
        <title>PCAP assembly of the Caenorhabditis remanei genome.</title>
        <authorList>
            <consortium name="The Caenorhabditis remanei Sequencing Consortium"/>
            <person name="Wilson R.K."/>
        </authorList>
    </citation>
    <scope>NUCLEOTIDE SEQUENCE [LARGE SCALE GENOMIC DNA]</scope>
    <source>
        <strain evidence="2">PB4641</strain>
    </source>
</reference>
<gene>
    <name evidence="2" type="ORF">CRE_23011</name>
</gene>
<evidence type="ECO:0000256" key="1">
    <source>
        <dbReference type="SAM" id="MobiDB-lite"/>
    </source>
</evidence>
<dbReference type="HOGENOM" id="CLU_674826_0_0_1"/>
<name>E3N4G8_CAERE</name>
<organism evidence="3">
    <name type="scientific">Caenorhabditis remanei</name>
    <name type="common">Caenorhabditis vulgaris</name>
    <dbReference type="NCBI Taxonomy" id="31234"/>
    <lineage>
        <taxon>Eukaryota</taxon>
        <taxon>Metazoa</taxon>
        <taxon>Ecdysozoa</taxon>
        <taxon>Nematoda</taxon>
        <taxon>Chromadorea</taxon>
        <taxon>Rhabditida</taxon>
        <taxon>Rhabditina</taxon>
        <taxon>Rhabditomorpha</taxon>
        <taxon>Rhabditoidea</taxon>
        <taxon>Rhabditidae</taxon>
        <taxon>Peloderinae</taxon>
        <taxon>Caenorhabditis</taxon>
    </lineage>
</organism>
<proteinExistence type="predicted"/>
<feature type="compositionally biased region" description="Polar residues" evidence="1">
    <location>
        <begin position="7"/>
        <end position="16"/>
    </location>
</feature>
<feature type="region of interest" description="Disordered" evidence="1">
    <location>
        <begin position="1"/>
        <end position="26"/>
    </location>
</feature>
<evidence type="ECO:0000313" key="3">
    <source>
        <dbReference type="Proteomes" id="UP000008281"/>
    </source>
</evidence>
<dbReference type="InParanoid" id="E3N4G8"/>
<dbReference type="AlphaFoldDB" id="E3N4G8"/>
<keyword evidence="3" id="KW-1185">Reference proteome</keyword>
<dbReference type="Proteomes" id="UP000008281">
    <property type="component" value="Unassembled WGS sequence"/>
</dbReference>
<protein>
    <submittedName>
        <fullName evidence="2">Uncharacterized protein</fullName>
    </submittedName>
</protein>
<sequence>MIKNEDSSLQDSSNIMKSPPKPAVDKDLMQKEQVARELIALCEKVMNVRNNSDEFIAFVKEQKNMAAPLKKRGRPPLSEGGAAKRVKAAKSLRKFQRYARNVPRQRKIRGRLELSVKQSTSPAEPKEILASMFPFVKFEKQSISFTNPEIKEIRALNVSSPREVISSSSSSSSSSNSVSMDWARWNQMVPQVLGNELEAAYSSSNASCFYQAETEIEERRIENWDFSFKFFLFQQRVHTERDHHHLFLLLVPDRRTGPWRTRYCLTCTGMSKDVPQMLQTSTKRTQVFGTQSTFFGKSLRLKPHPGHKQNFSQRLFKIFFAEFMMINLTWLQNCNLYRLRLNRNVEGLPDKLCLLCQGYQVFKNRKRPAENVVTNDDDLDYLKKWDVYEKKLQLPNIEGGFRQSTKFF</sequence>
<dbReference type="EMBL" id="DS268525">
    <property type="protein sequence ID" value="EFO85507.1"/>
    <property type="molecule type" value="Genomic_DNA"/>
</dbReference>